<protein>
    <recommendedName>
        <fullName evidence="1">DUF4325 domain-containing protein</fullName>
    </recommendedName>
</protein>
<accession>A0A1H1WX85</accession>
<dbReference type="GeneID" id="300208566"/>
<dbReference type="Pfam" id="PF14213">
    <property type="entry name" value="DUF4325"/>
    <property type="match status" value="1"/>
</dbReference>
<evidence type="ECO:0000313" key="2">
    <source>
        <dbReference type="EMBL" id="SDT01694.1"/>
    </source>
</evidence>
<organism evidence="2 3">
    <name type="scientific">Pseudomonas asplenii</name>
    <dbReference type="NCBI Taxonomy" id="53407"/>
    <lineage>
        <taxon>Bacteria</taxon>
        <taxon>Pseudomonadati</taxon>
        <taxon>Pseudomonadota</taxon>
        <taxon>Gammaproteobacteria</taxon>
        <taxon>Pseudomonadales</taxon>
        <taxon>Pseudomonadaceae</taxon>
        <taxon>Pseudomonas</taxon>
    </lineage>
</organism>
<reference evidence="3" key="1">
    <citation type="submission" date="2016-10" db="EMBL/GenBank/DDBJ databases">
        <authorList>
            <person name="Varghese N."/>
            <person name="Submissions S."/>
        </authorList>
    </citation>
    <scope>NUCLEOTIDE SEQUENCE [LARGE SCALE GENOMIC DNA]</scope>
    <source>
        <strain evidence="3">ATCC 23835</strain>
    </source>
</reference>
<dbReference type="Proteomes" id="UP000199524">
    <property type="component" value="Chromosome I"/>
</dbReference>
<feature type="domain" description="DUF4325" evidence="1">
    <location>
        <begin position="27"/>
        <end position="92"/>
    </location>
</feature>
<gene>
    <name evidence="2" type="ORF">SAMN05216598_3633</name>
</gene>
<sequence length="106" mass="12145">MNVGSISVKKQFSEYPAGRYRRDGKYSGEVFRDDFVAPFLNRHDVVEIDLDGAMGYGSSFLEEAFGGLVRNHHMKPEVLRKKLKFKSNDEPSLIDEIWIYINDANA</sequence>
<dbReference type="AlphaFoldDB" id="A0A1H1WX85"/>
<keyword evidence="3" id="KW-1185">Reference proteome</keyword>
<dbReference type="RefSeq" id="WP_090207165.1">
    <property type="nucleotide sequence ID" value="NZ_LT629777.1"/>
</dbReference>
<dbReference type="EMBL" id="LT629777">
    <property type="protein sequence ID" value="SDT01694.1"/>
    <property type="molecule type" value="Genomic_DNA"/>
</dbReference>
<proteinExistence type="predicted"/>
<evidence type="ECO:0000259" key="1">
    <source>
        <dbReference type="Pfam" id="PF14213"/>
    </source>
</evidence>
<name>A0A1H1WX85_9PSED</name>
<evidence type="ECO:0000313" key="3">
    <source>
        <dbReference type="Proteomes" id="UP000199524"/>
    </source>
</evidence>
<dbReference type="InterPro" id="IPR025474">
    <property type="entry name" value="DUF4325"/>
</dbReference>